<keyword evidence="3" id="KW-1185">Reference proteome</keyword>
<reference evidence="2 3" key="1">
    <citation type="submission" date="2019-03" db="EMBL/GenBank/DDBJ databases">
        <title>The genome sequence of Nitrosococcus wardiae strain D1FHST reveals the archetypal metabolic capacity of ammonia-oxidizing Gammaproteobacteria.</title>
        <authorList>
            <person name="Wang L."/>
            <person name="Lim C.K."/>
            <person name="Hanson T.E."/>
            <person name="Dang H."/>
            <person name="Klotz M.G."/>
        </authorList>
    </citation>
    <scope>NUCLEOTIDE SEQUENCE [LARGE SCALE GENOMIC DNA]</scope>
    <source>
        <strain evidence="2 3">D1FHS</strain>
    </source>
</reference>
<dbReference type="InterPro" id="IPR010653">
    <property type="entry name" value="NlpB/DapX"/>
</dbReference>
<sequence length="338" mass="38274">MCLSIWRCIALLGVVTVAFGGCSAFSALDEVVPDNTKEYRKAETLPPLDIPPDLSADAIRDDVMDDSGGTATYLEYQEQARNPLMDIYGIEADRKPRLEGEGERQRLVVPGNQEQVWERVRNFWLENGLEIKAEDIRIGFMDAIGPSEQDNYRIRIERGEMPQSTVVFLKQHTATPDPRQEETILRKLAEYLGALHAQDLARVEKGGQQTVASASRVSMLDGGAAMQMAQDFSRAWHRLGLVLDRKGFAVEDRNRSRGIYYIRYEDPFRQQQEEDSGWLSKLAFWETTGEEDEQGRYQIKLISDGAVTRVIILDAEGQRDESETAKRLLSLLGEQLTE</sequence>
<dbReference type="AlphaFoldDB" id="A0A4P7BTN8"/>
<dbReference type="EMBL" id="CP038033">
    <property type="protein sequence ID" value="QBQ53241.1"/>
    <property type="molecule type" value="Genomic_DNA"/>
</dbReference>
<dbReference type="Pfam" id="PF06804">
    <property type="entry name" value="Lipoprotein_18"/>
    <property type="match status" value="1"/>
</dbReference>
<protein>
    <submittedName>
        <fullName evidence="2">Outer membrane protein assembly factor BamC</fullName>
    </submittedName>
</protein>
<evidence type="ECO:0000313" key="3">
    <source>
        <dbReference type="Proteomes" id="UP000294325"/>
    </source>
</evidence>
<evidence type="ECO:0000313" key="2">
    <source>
        <dbReference type="EMBL" id="QBQ53241.1"/>
    </source>
</evidence>
<evidence type="ECO:0000256" key="1">
    <source>
        <dbReference type="SAM" id="SignalP"/>
    </source>
</evidence>
<dbReference type="OrthoDB" id="9772575at2"/>
<gene>
    <name evidence="2" type="primary">bamC</name>
    <name evidence="2" type="ORF">E3U44_01025</name>
</gene>
<proteinExistence type="predicted"/>
<accession>A0A4P7BTN8</accession>
<keyword evidence="1" id="KW-0732">Signal</keyword>
<feature type="chain" id="PRO_5020893807" evidence="1">
    <location>
        <begin position="21"/>
        <end position="338"/>
    </location>
</feature>
<dbReference type="InterPro" id="IPR042268">
    <property type="entry name" value="BamC_C"/>
</dbReference>
<organism evidence="2 3">
    <name type="scientific">Nitrosococcus wardiae</name>
    <dbReference type="NCBI Taxonomy" id="1814290"/>
    <lineage>
        <taxon>Bacteria</taxon>
        <taxon>Pseudomonadati</taxon>
        <taxon>Pseudomonadota</taxon>
        <taxon>Gammaproteobacteria</taxon>
        <taxon>Chromatiales</taxon>
        <taxon>Chromatiaceae</taxon>
        <taxon>Nitrosococcus</taxon>
    </lineage>
</organism>
<dbReference type="KEGG" id="nwr:E3U44_01025"/>
<dbReference type="PROSITE" id="PS51257">
    <property type="entry name" value="PROKAR_LIPOPROTEIN"/>
    <property type="match status" value="1"/>
</dbReference>
<feature type="signal peptide" evidence="1">
    <location>
        <begin position="1"/>
        <end position="20"/>
    </location>
</feature>
<dbReference type="Gene3D" id="3.30.310.170">
    <property type="entry name" value="Outer membrane protein assembly factor BamC"/>
    <property type="match status" value="1"/>
</dbReference>
<name>A0A4P7BTN8_9GAMM</name>
<dbReference type="Proteomes" id="UP000294325">
    <property type="component" value="Chromosome"/>
</dbReference>